<keyword evidence="4" id="KW-1185">Reference proteome</keyword>
<dbReference type="RefSeq" id="WP_095654075.1">
    <property type="nucleotide sequence ID" value="NZ_NPOA01000002.1"/>
</dbReference>
<dbReference type="OrthoDB" id="5637at2"/>
<evidence type="ECO:0008006" key="5">
    <source>
        <dbReference type="Google" id="ProtNLM"/>
    </source>
</evidence>
<dbReference type="InterPro" id="IPR025303">
    <property type="entry name" value="PdaC"/>
</dbReference>
<organism evidence="3 4">
    <name type="scientific">Virgibacillus profundi</name>
    <dbReference type="NCBI Taxonomy" id="2024555"/>
    <lineage>
        <taxon>Bacteria</taxon>
        <taxon>Bacillati</taxon>
        <taxon>Bacillota</taxon>
        <taxon>Bacilli</taxon>
        <taxon>Bacillales</taxon>
        <taxon>Bacillaceae</taxon>
        <taxon>Virgibacillus</taxon>
    </lineage>
</organism>
<dbReference type="InterPro" id="IPR021729">
    <property type="entry name" value="DUF3298"/>
</dbReference>
<protein>
    <recommendedName>
        <fullName evidence="5">DUF3298 domain-containing protein</fullName>
    </recommendedName>
</protein>
<evidence type="ECO:0000259" key="2">
    <source>
        <dbReference type="Pfam" id="PF13739"/>
    </source>
</evidence>
<dbReference type="Proteomes" id="UP000218887">
    <property type="component" value="Unassembled WGS sequence"/>
</dbReference>
<name>A0A2A2II08_9BACI</name>
<accession>A0A2A2II08</accession>
<dbReference type="InterPro" id="IPR037126">
    <property type="entry name" value="PdaC/RsiV-like_sf"/>
</dbReference>
<dbReference type="EMBL" id="NPOA01000002">
    <property type="protein sequence ID" value="PAV30745.1"/>
    <property type="molecule type" value="Genomic_DNA"/>
</dbReference>
<gene>
    <name evidence="3" type="ORF">CIL05_03200</name>
</gene>
<feature type="domain" description="DUF3298" evidence="1">
    <location>
        <begin position="114"/>
        <end position="182"/>
    </location>
</feature>
<dbReference type="Pfam" id="PF11738">
    <property type="entry name" value="DUF3298"/>
    <property type="match status" value="1"/>
</dbReference>
<feature type="domain" description="Deacetylase PdaC" evidence="2">
    <location>
        <begin position="19"/>
        <end position="95"/>
    </location>
</feature>
<reference evidence="3 4" key="1">
    <citation type="submission" date="2017-08" db="EMBL/GenBank/DDBJ databases">
        <title>Virgibacillus indicus sp. nov. and Virgibacillus profoundi sp. nov, two moderately halophilic bacteria isolated from marine sediment by using the Microfluidic Streak Plate.</title>
        <authorList>
            <person name="Xu B."/>
            <person name="Hu B."/>
            <person name="Wang J."/>
            <person name="Zhu Y."/>
            <person name="Huang L."/>
            <person name="Du W."/>
            <person name="Huang Y."/>
        </authorList>
    </citation>
    <scope>NUCLEOTIDE SEQUENCE [LARGE SCALE GENOMIC DNA]</scope>
    <source>
        <strain evidence="3 4">IO3-P3-H5</strain>
    </source>
</reference>
<comment type="caution">
    <text evidence="3">The sequence shown here is derived from an EMBL/GenBank/DDBJ whole genome shotgun (WGS) entry which is preliminary data.</text>
</comment>
<evidence type="ECO:0000313" key="4">
    <source>
        <dbReference type="Proteomes" id="UP000218887"/>
    </source>
</evidence>
<sequence length="204" mass="23503">MLQQPAIIQPRSYIDNQRNIQIYYPVVTGLDNPNVQQHINQTIMAHLNQLLTEWNFYEPTLVEMQSWFEVKTNERAILSLALYVYSFSGGAHGMTVIDTLTFDVTTGKCYTLNELFKPDSNYQQVLLDMIKSQVKERDIPVINEPIVLPGNENFYIADKSLVLYYQLYDLAPYYFGISYFPINVYAISDIIDEDGPLGEMLGSF</sequence>
<dbReference type="AlphaFoldDB" id="A0A2A2II08"/>
<dbReference type="Pfam" id="PF13739">
    <property type="entry name" value="PdaC"/>
    <property type="match status" value="1"/>
</dbReference>
<evidence type="ECO:0000313" key="3">
    <source>
        <dbReference type="EMBL" id="PAV30745.1"/>
    </source>
</evidence>
<dbReference type="Gene3D" id="3.30.565.40">
    <property type="entry name" value="Fervidobacterium nodosum Rt17-B1 like"/>
    <property type="match status" value="1"/>
</dbReference>
<evidence type="ECO:0000259" key="1">
    <source>
        <dbReference type="Pfam" id="PF11738"/>
    </source>
</evidence>
<proteinExistence type="predicted"/>
<dbReference type="Gene3D" id="3.90.640.20">
    <property type="entry name" value="Heat-shock cognate protein, ATPase"/>
    <property type="match status" value="1"/>
</dbReference>